<dbReference type="PANTHER" id="PTHR15751">
    <property type="entry name" value="TRAFFICKING KINESIN-BINDING PROTEIN"/>
    <property type="match status" value="1"/>
</dbReference>
<dbReference type="SMART" id="SM01423">
    <property type="entry name" value="Milton"/>
    <property type="match status" value="1"/>
</dbReference>
<gene>
    <name evidence="11" type="primary">LOC106806701</name>
</gene>
<feature type="signal peptide" evidence="7">
    <location>
        <begin position="1"/>
        <end position="24"/>
    </location>
</feature>
<evidence type="ECO:0000313" key="10">
    <source>
        <dbReference type="Proteomes" id="UP000695022"/>
    </source>
</evidence>
<feature type="region of interest" description="Disordered" evidence="6">
    <location>
        <begin position="455"/>
        <end position="511"/>
    </location>
</feature>
<feature type="compositionally biased region" description="Basic and acidic residues" evidence="6">
    <location>
        <begin position="462"/>
        <end position="472"/>
    </location>
</feature>
<feature type="compositionally biased region" description="Acidic residues" evidence="6">
    <location>
        <begin position="587"/>
        <end position="598"/>
    </location>
</feature>
<sequence>MFGFLLAQSLLGLLATLDLGKVAGDVFACEKGTLFVVFTCSSVMVTFMTWFVPSNKLASNALNNPTTSKEDGKELDESDLENESVNIQCKEASTLTDLCYTANVPEVEIISLIEEQIPKYTLRADTITNFQGYTHEDWWVSTPVLPPDYEVELSPELTDETLKYFALCGERLSQMTKTYDDINAVTHLLAEKEKDLELAAKIGQSLLERNRHLQQKHEQSEEQVNIAQEKISQLRHELSMKNSLLEVYVQDLDYSEYSDDAANDTFDQRCGASLQHITVLQCKVDHLQQENVTLKEMTCSIRDGTAEAEAQEKVLVTDCVKQLVETNHEVNQLATELSRKTEDNYKQQEEITHLLTQICELQKKCKKLSVESYDAQETLAASKASQHQLTAELMELQGRFQECMAMLQELQAETRRTRHGSHPSARRTPYAIVSPFLPPDSLACELDASLRSDCQPGYSPGESREHVRKVMETSRAARHTHRSHSASRKSSRPASAHDASGRACGGGGGGGSVNDSLDCASVVSENYMGDTEDSRTESPFSSSPYLGKAGVPGSNDLETALRRLSLRRANEINQQQFRADDRRRHEEEEEEVEVEVGGEMDASATPNQCWTPESYMSHGSDASRMAALYGYKSFYPEKLQIVKPMEGELIVIRVGV</sequence>
<dbReference type="PANTHER" id="PTHR15751:SF12">
    <property type="entry name" value="TRAFFICKING KINESIN-BINDING PROTEIN MILT"/>
    <property type="match status" value="1"/>
</dbReference>
<dbReference type="Proteomes" id="UP000695022">
    <property type="component" value="Unplaced"/>
</dbReference>
<protein>
    <submittedName>
        <fullName evidence="11">Trafficking kinesin-binding protein 1-like</fullName>
    </submittedName>
</protein>
<dbReference type="InterPro" id="IPR051946">
    <property type="entry name" value="Intracell_Traff-Reg"/>
</dbReference>
<feature type="region of interest" description="Disordered" evidence="6">
    <location>
        <begin position="528"/>
        <end position="554"/>
    </location>
</feature>
<comment type="subcellular location">
    <subcellularLocation>
        <location evidence="1">Mitochondrion</location>
    </subcellularLocation>
</comment>
<evidence type="ECO:0000256" key="3">
    <source>
        <dbReference type="ARBA" id="ARBA00023054"/>
    </source>
</evidence>
<keyword evidence="10" id="KW-1185">Reference proteome</keyword>
<accession>A0ABM1DW81</accession>
<evidence type="ECO:0000256" key="1">
    <source>
        <dbReference type="ARBA" id="ARBA00004173"/>
    </source>
</evidence>
<evidence type="ECO:0000259" key="8">
    <source>
        <dbReference type="SMART" id="SM01423"/>
    </source>
</evidence>
<evidence type="ECO:0000313" key="11">
    <source>
        <dbReference type="RefSeq" id="XP_014664202.1"/>
    </source>
</evidence>
<comment type="similarity">
    <text evidence="2">Belongs to the milton family.</text>
</comment>
<evidence type="ECO:0000256" key="7">
    <source>
        <dbReference type="SAM" id="SignalP"/>
    </source>
</evidence>
<dbReference type="RefSeq" id="XP_014664202.1">
    <property type="nucleotide sequence ID" value="XM_014808716.1"/>
</dbReference>
<keyword evidence="3 5" id="KW-0175">Coiled coil</keyword>
<name>A0ABM1DW81_PRICU</name>
<feature type="region of interest" description="Disordered" evidence="6">
    <location>
        <begin position="575"/>
        <end position="608"/>
    </location>
</feature>
<keyword evidence="7" id="KW-0732">Signal</keyword>
<evidence type="ECO:0000259" key="9">
    <source>
        <dbReference type="SMART" id="SM01424"/>
    </source>
</evidence>
<keyword evidence="4" id="KW-0496">Mitochondrion</keyword>
<dbReference type="SMART" id="SM01424">
    <property type="entry name" value="HAP1_N"/>
    <property type="match status" value="1"/>
</dbReference>
<feature type="domain" description="Trafficking kinesin-binding protein C-terminal" evidence="8">
    <location>
        <begin position="488"/>
        <end position="648"/>
    </location>
</feature>
<feature type="coiled-coil region" evidence="5">
    <location>
        <begin position="203"/>
        <end position="237"/>
    </location>
</feature>
<feature type="domain" description="HAP1 N-terminal" evidence="9">
    <location>
        <begin position="114"/>
        <end position="420"/>
    </location>
</feature>
<feature type="compositionally biased region" description="Basic residues" evidence="6">
    <location>
        <begin position="476"/>
        <end position="491"/>
    </location>
</feature>
<evidence type="ECO:0000256" key="4">
    <source>
        <dbReference type="ARBA" id="ARBA00023128"/>
    </source>
</evidence>
<feature type="chain" id="PRO_5045983424" evidence="7">
    <location>
        <begin position="25"/>
        <end position="656"/>
    </location>
</feature>
<organism evidence="10 11">
    <name type="scientific">Priapulus caudatus</name>
    <name type="common">Priapulid worm</name>
    <dbReference type="NCBI Taxonomy" id="37621"/>
    <lineage>
        <taxon>Eukaryota</taxon>
        <taxon>Metazoa</taxon>
        <taxon>Ecdysozoa</taxon>
        <taxon>Scalidophora</taxon>
        <taxon>Priapulida</taxon>
        <taxon>Priapulimorpha</taxon>
        <taxon>Priapulimorphida</taxon>
        <taxon>Priapulidae</taxon>
        <taxon>Priapulus</taxon>
    </lineage>
</organism>
<dbReference type="InterPro" id="IPR006933">
    <property type="entry name" value="HAP1_N"/>
</dbReference>
<evidence type="ECO:0000256" key="6">
    <source>
        <dbReference type="SAM" id="MobiDB-lite"/>
    </source>
</evidence>
<dbReference type="Pfam" id="PF12448">
    <property type="entry name" value="Milton"/>
    <property type="match status" value="1"/>
</dbReference>
<dbReference type="GeneID" id="106806701"/>
<dbReference type="Pfam" id="PF04849">
    <property type="entry name" value="HAP1_N"/>
    <property type="match status" value="1"/>
</dbReference>
<reference evidence="11" key="1">
    <citation type="submission" date="2025-08" db="UniProtKB">
        <authorList>
            <consortium name="RefSeq"/>
        </authorList>
    </citation>
    <scope>IDENTIFICATION</scope>
</reference>
<evidence type="ECO:0000256" key="2">
    <source>
        <dbReference type="ARBA" id="ARBA00007007"/>
    </source>
</evidence>
<proteinExistence type="inferred from homology"/>
<dbReference type="InterPro" id="IPR022154">
    <property type="entry name" value="TRAK1/2_C"/>
</dbReference>
<evidence type="ECO:0000256" key="5">
    <source>
        <dbReference type="SAM" id="Coils"/>
    </source>
</evidence>